<evidence type="ECO:0000259" key="3">
    <source>
        <dbReference type="Pfam" id="PF16656"/>
    </source>
</evidence>
<reference evidence="4 5" key="1">
    <citation type="submission" date="2019-11" db="EMBL/GenBank/DDBJ databases">
        <authorList>
            <person name="Zheng R.K."/>
            <person name="Sun C.M."/>
        </authorList>
    </citation>
    <scope>NUCLEOTIDE SEQUENCE [LARGE SCALE GENOMIC DNA]</scope>
    <source>
        <strain evidence="4 5">WC007</strain>
    </source>
</reference>
<evidence type="ECO:0000259" key="2">
    <source>
        <dbReference type="Pfam" id="PF00149"/>
    </source>
</evidence>
<keyword evidence="1" id="KW-0732">Signal</keyword>
<dbReference type="EMBL" id="CP046401">
    <property type="protein sequence ID" value="QGY47295.1"/>
    <property type="molecule type" value="Genomic_DNA"/>
</dbReference>
<dbReference type="PANTHER" id="PTHR22953">
    <property type="entry name" value="ACID PHOSPHATASE RELATED"/>
    <property type="match status" value="1"/>
</dbReference>
<feature type="domain" description="Purple acid phosphatase N-terminal" evidence="3">
    <location>
        <begin position="232"/>
        <end position="327"/>
    </location>
</feature>
<evidence type="ECO:0000256" key="1">
    <source>
        <dbReference type="ARBA" id="ARBA00022729"/>
    </source>
</evidence>
<dbReference type="Pfam" id="PF16656">
    <property type="entry name" value="Pur_ac_phosph_N"/>
    <property type="match status" value="1"/>
</dbReference>
<dbReference type="CDD" id="cd00063">
    <property type="entry name" value="FN3"/>
    <property type="match status" value="1"/>
</dbReference>
<dbReference type="GO" id="GO:0046872">
    <property type="term" value="F:metal ion binding"/>
    <property type="evidence" value="ECO:0007669"/>
    <property type="project" value="InterPro"/>
</dbReference>
<keyword evidence="5" id="KW-1185">Reference proteome</keyword>
<dbReference type="SUPFAM" id="SSF56300">
    <property type="entry name" value="Metallo-dependent phosphatases"/>
    <property type="match status" value="1"/>
</dbReference>
<dbReference type="InterPro" id="IPR008963">
    <property type="entry name" value="Purple_acid_Pase-like_N"/>
</dbReference>
<organism evidence="4 5">
    <name type="scientific">Maribellus comscasis</name>
    <dbReference type="NCBI Taxonomy" id="2681766"/>
    <lineage>
        <taxon>Bacteria</taxon>
        <taxon>Pseudomonadati</taxon>
        <taxon>Bacteroidota</taxon>
        <taxon>Bacteroidia</taxon>
        <taxon>Marinilabiliales</taxon>
        <taxon>Prolixibacteraceae</taxon>
        <taxon>Maribellus</taxon>
    </lineage>
</organism>
<evidence type="ECO:0000313" key="4">
    <source>
        <dbReference type="EMBL" id="QGY47295.1"/>
    </source>
</evidence>
<dbReference type="Proteomes" id="UP000428260">
    <property type="component" value="Chromosome"/>
</dbReference>
<dbReference type="KEGG" id="mcos:GM418_27605"/>
<dbReference type="Pfam" id="PF00149">
    <property type="entry name" value="Metallophos"/>
    <property type="match status" value="1"/>
</dbReference>
<dbReference type="Gene3D" id="3.60.21.10">
    <property type="match status" value="1"/>
</dbReference>
<dbReference type="GO" id="GO:0003993">
    <property type="term" value="F:acid phosphatase activity"/>
    <property type="evidence" value="ECO:0007669"/>
    <property type="project" value="InterPro"/>
</dbReference>
<dbReference type="InterPro" id="IPR004843">
    <property type="entry name" value="Calcineurin-like_PHP"/>
</dbReference>
<dbReference type="InterPro" id="IPR039331">
    <property type="entry name" value="PAPs-like"/>
</dbReference>
<dbReference type="PANTHER" id="PTHR22953:SF153">
    <property type="entry name" value="PURPLE ACID PHOSPHATASE"/>
    <property type="match status" value="1"/>
</dbReference>
<gene>
    <name evidence="4" type="ORF">GM418_27605</name>
</gene>
<dbReference type="InterPro" id="IPR015914">
    <property type="entry name" value="PAPs_N"/>
</dbReference>
<accession>A0A6I6JVV8</accession>
<dbReference type="InterPro" id="IPR003961">
    <property type="entry name" value="FN3_dom"/>
</dbReference>
<protein>
    <submittedName>
        <fullName evidence="4">Metallophosphoesterase</fullName>
    </submittedName>
</protein>
<dbReference type="SUPFAM" id="SSF49363">
    <property type="entry name" value="Purple acid phosphatase, N-terminal domain"/>
    <property type="match status" value="1"/>
</dbReference>
<proteinExistence type="predicted"/>
<dbReference type="InterPro" id="IPR029052">
    <property type="entry name" value="Metallo-depent_PP-like"/>
</dbReference>
<dbReference type="Gene3D" id="2.60.40.380">
    <property type="entry name" value="Purple acid phosphatase-like, N-terminal"/>
    <property type="match status" value="1"/>
</dbReference>
<name>A0A6I6JVV8_9BACT</name>
<sequence>MSMRRLMNLSFGLAFLIYVLSACETKEQEKHLSVEGVIDKAITVLYQTRNEEELAALTNEQAFALFSEEEKQTLSSKHWMFDVSVPVVVSVIRSIKQKDIPFWLENGGFTKTGMTLKNEMTTYEVWQKEFDSGRVGLGINGFGNYGLHYFVSVGPQNRDDKLVLSNFFPENQYVGTMDNGAFTYHDWDELVLEDVPAALQGQKLLTTIRGRGVETHLVGAFRKTIYPSSAIPDQVMLTWSSNPATGIDIQWRTDTTVNNGSVVYWEEGSSEMFSVNAERYTMEDLRLMNDRFCNRFTAQLRGLKPGKRYEYQISPENEWNEKYKFTTEEENDSFSFIWFGDTHYSPEWGKVANVAFRNHPDAAFYTIAGDLVSDGLHRDQWDELFAYSEDIISQRPFMNVPGNHDNRLGLGAKMYRDMFSYPGNGPDDVNQEQTYAFTYKNSLFLMIDATSPVEKQTTWIENQLKNSDAIWKFAVFHFPPYNWEEPYLDIQKEWVPVFDKYHVDMVFGGHIHYYMRSKPLKNGDVVASYNDGTAYIISIGIPSKTEDFINEPYAELRKMEGQFYQYIEIDDNQLIYKSVDSDNNVIDSFNLKK</sequence>
<evidence type="ECO:0000313" key="5">
    <source>
        <dbReference type="Proteomes" id="UP000428260"/>
    </source>
</evidence>
<dbReference type="AlphaFoldDB" id="A0A6I6JVV8"/>
<feature type="domain" description="Calcineurin-like phosphoesterase" evidence="2">
    <location>
        <begin position="336"/>
        <end position="514"/>
    </location>
</feature>
<dbReference type="PROSITE" id="PS51257">
    <property type="entry name" value="PROKAR_LIPOPROTEIN"/>
    <property type="match status" value="1"/>
</dbReference>